<evidence type="ECO:0000256" key="1">
    <source>
        <dbReference type="ARBA" id="ARBA00022603"/>
    </source>
</evidence>
<evidence type="ECO:0000259" key="4">
    <source>
        <dbReference type="Pfam" id="PF10672"/>
    </source>
</evidence>
<dbReference type="CDD" id="cd11572">
    <property type="entry name" value="RlmI_M_like"/>
    <property type="match status" value="1"/>
</dbReference>
<dbReference type="GO" id="GO:0008168">
    <property type="term" value="F:methyltransferase activity"/>
    <property type="evidence" value="ECO:0007669"/>
    <property type="project" value="UniProtKB-KW"/>
</dbReference>
<dbReference type="GO" id="GO:0003723">
    <property type="term" value="F:RNA binding"/>
    <property type="evidence" value="ECO:0007669"/>
    <property type="project" value="InterPro"/>
</dbReference>
<reference evidence="6" key="1">
    <citation type="submission" date="2020-09" db="EMBL/GenBank/DDBJ databases">
        <title>Pelobacter alkaliphilus sp. nov., a novel anaerobic arsenate-reducing bacterium from terrestrial mud volcano.</title>
        <authorList>
            <person name="Khomyakova M.A."/>
            <person name="Merkel A.Y."/>
            <person name="Slobodkin A.I."/>
        </authorList>
    </citation>
    <scope>NUCLEOTIDE SEQUENCE</scope>
    <source>
        <strain evidence="6">M08fum</strain>
    </source>
</reference>
<evidence type="ECO:0000313" key="6">
    <source>
        <dbReference type="EMBL" id="MBD1400097.1"/>
    </source>
</evidence>
<dbReference type="SUPFAM" id="SSF53335">
    <property type="entry name" value="S-adenosyl-L-methionine-dependent methyltransferases"/>
    <property type="match status" value="1"/>
</dbReference>
<evidence type="ECO:0000256" key="3">
    <source>
        <dbReference type="ARBA" id="ARBA00022691"/>
    </source>
</evidence>
<dbReference type="RefSeq" id="WP_191154378.1">
    <property type="nucleotide sequence ID" value="NZ_JACWUN010000005.1"/>
</dbReference>
<dbReference type="PANTHER" id="PTHR43042:SF3">
    <property type="entry name" value="RIBOSOMAL RNA LARGE SUBUNIT METHYLTRANSFERASE YWBD-RELATED"/>
    <property type="match status" value="1"/>
</dbReference>
<dbReference type="GO" id="GO:0032259">
    <property type="term" value="P:methylation"/>
    <property type="evidence" value="ECO:0007669"/>
    <property type="project" value="UniProtKB-KW"/>
</dbReference>
<dbReference type="Pfam" id="PF10672">
    <property type="entry name" value="Methyltrans_SAM"/>
    <property type="match status" value="1"/>
</dbReference>
<comment type="caution">
    <text evidence="6">The sequence shown here is derived from an EMBL/GenBank/DDBJ whole genome shotgun (WGS) entry which is preliminary data.</text>
</comment>
<dbReference type="PANTHER" id="PTHR43042">
    <property type="entry name" value="SAM-DEPENDENT METHYLTRANSFERASE"/>
    <property type="match status" value="1"/>
</dbReference>
<dbReference type="InterPro" id="IPR015947">
    <property type="entry name" value="PUA-like_sf"/>
</dbReference>
<gene>
    <name evidence="6" type="ORF">ICT70_05375</name>
</gene>
<keyword evidence="1 6" id="KW-0489">Methyltransferase</keyword>
<accession>A0A8J6UKW2</accession>
<dbReference type="EMBL" id="JACWUN010000005">
    <property type="protein sequence ID" value="MBD1400097.1"/>
    <property type="molecule type" value="Genomic_DNA"/>
</dbReference>
<organism evidence="6 7">
    <name type="scientific">Pelovirga terrestris</name>
    <dbReference type="NCBI Taxonomy" id="2771352"/>
    <lineage>
        <taxon>Bacteria</taxon>
        <taxon>Pseudomonadati</taxon>
        <taxon>Thermodesulfobacteriota</taxon>
        <taxon>Desulfuromonadia</taxon>
        <taxon>Geobacterales</taxon>
        <taxon>Geobacteraceae</taxon>
        <taxon>Pelovirga</taxon>
    </lineage>
</organism>
<feature type="domain" description="RlmI-like PUA" evidence="5">
    <location>
        <begin position="8"/>
        <end position="65"/>
    </location>
</feature>
<dbReference type="SUPFAM" id="SSF88697">
    <property type="entry name" value="PUA domain-like"/>
    <property type="match status" value="1"/>
</dbReference>
<evidence type="ECO:0000256" key="2">
    <source>
        <dbReference type="ARBA" id="ARBA00022679"/>
    </source>
</evidence>
<dbReference type="Gene3D" id="3.30.750.80">
    <property type="entry name" value="RNA methyltransferase domain (HRMD) like"/>
    <property type="match status" value="1"/>
</dbReference>
<protein>
    <submittedName>
        <fullName evidence="6">Class I SAM-dependent rRNA methyltransferase</fullName>
    </submittedName>
</protein>
<dbReference type="Pfam" id="PF17785">
    <property type="entry name" value="PUA_3"/>
    <property type="match status" value="1"/>
</dbReference>
<dbReference type="InterPro" id="IPR029063">
    <property type="entry name" value="SAM-dependent_MTases_sf"/>
</dbReference>
<evidence type="ECO:0000259" key="5">
    <source>
        <dbReference type="Pfam" id="PF17785"/>
    </source>
</evidence>
<dbReference type="AlphaFoldDB" id="A0A8J6UKW2"/>
<keyword evidence="3" id="KW-0949">S-adenosyl-L-methionine</keyword>
<dbReference type="InterPro" id="IPR036974">
    <property type="entry name" value="PUA_sf"/>
</dbReference>
<dbReference type="CDD" id="cd02440">
    <property type="entry name" value="AdoMet_MTases"/>
    <property type="match status" value="1"/>
</dbReference>
<dbReference type="InterPro" id="IPR019614">
    <property type="entry name" value="SAM-dep_methyl-trfase"/>
</dbReference>
<feature type="domain" description="S-adenosylmethionine-dependent methyltransferase" evidence="4">
    <location>
        <begin position="140"/>
        <end position="360"/>
    </location>
</feature>
<proteinExistence type="predicted"/>
<sequence>MKMCLVGPETKRVLQQGHPWVIADRYTRQWPKVTSGELVMLVDEQRQSLAVAICDPQNRIIARRLPGDPTRISALWLEEQFRGCLRLRHHALLGDSDCYRLVNGEGDGLPGVTVDRYGDYLMVQFYTAAWEAYRSALIAALAKVFQPAGIYLKYRPQQTRKLEAQNKSRQSNELLTGTCAPDVYQVKEDGLYYQVNLQRGLHTGLFPDQRRNRRELMQRVAGMQVLNLFAFTGAFSVATAAAGASRVTSIDVSEKYLAIARENFKANRIDPQHHEFIVGDVFAELAKMKAEGRWFDCILFDPPSFSTTKKSRFSTQGGTADLVSAVMSLLSAGGLLVGSSNHQKVSLDDYMKELRRGAVGHRLRTIFVGGQPEDFPCDVGFPEGRYLKFVICVKS</sequence>
<keyword evidence="7" id="KW-1185">Reference proteome</keyword>
<dbReference type="Proteomes" id="UP000632828">
    <property type="component" value="Unassembled WGS sequence"/>
</dbReference>
<dbReference type="InterPro" id="IPR041532">
    <property type="entry name" value="RlmI-like_PUA"/>
</dbReference>
<name>A0A8J6UKW2_9BACT</name>
<keyword evidence="2" id="KW-0808">Transferase</keyword>
<evidence type="ECO:0000313" key="7">
    <source>
        <dbReference type="Proteomes" id="UP000632828"/>
    </source>
</evidence>
<dbReference type="Gene3D" id="3.40.50.150">
    <property type="entry name" value="Vaccinia Virus protein VP39"/>
    <property type="match status" value="1"/>
</dbReference>
<dbReference type="Gene3D" id="2.30.130.10">
    <property type="entry name" value="PUA domain"/>
    <property type="match status" value="1"/>
</dbReference>